<reference evidence="1 2" key="1">
    <citation type="submission" date="2014-04" db="EMBL/GenBank/DDBJ databases">
        <title>Comparative Genomics of Cryptosporidium Species.</title>
        <authorList>
            <person name="Silva J.C."/>
            <person name="Su Q."/>
            <person name="Chalmers R."/>
            <person name="Chibucos M.C."/>
            <person name="Elwin K."/>
            <person name="Godinez A."/>
            <person name="Guo F."/>
            <person name="Huynh K."/>
            <person name="Orvis J."/>
            <person name="Ott S."/>
            <person name="Sadzewicz L."/>
            <person name="Sengamalay N."/>
            <person name="Shetty A."/>
            <person name="Sun M."/>
            <person name="Tallon L."/>
            <person name="Xiao L."/>
            <person name="Zhang H."/>
            <person name="Fraser C.M."/>
            <person name="Zhu G."/>
            <person name="Kissinger J."/>
            <person name="Widmer G."/>
        </authorList>
    </citation>
    <scope>NUCLEOTIDE SEQUENCE [LARGE SCALE GENOMIC DNA]</scope>
    <source>
        <strain evidence="1 2">UKMEL1</strain>
    </source>
</reference>
<comment type="caution">
    <text evidence="1">The sequence shown here is derived from an EMBL/GenBank/DDBJ whole genome shotgun (WGS) entry which is preliminary data.</text>
</comment>
<keyword evidence="2" id="KW-1185">Reference proteome</keyword>
<evidence type="ECO:0000313" key="2">
    <source>
        <dbReference type="Proteomes" id="UP000236928"/>
    </source>
</evidence>
<proteinExistence type="predicted"/>
<protein>
    <submittedName>
        <fullName evidence="1">Uncharacterized protein</fullName>
    </submittedName>
</protein>
<organism evidence="1 2">
    <name type="scientific">Cryptosporidium meleagridis</name>
    <dbReference type="NCBI Taxonomy" id="93969"/>
    <lineage>
        <taxon>Eukaryota</taxon>
        <taxon>Sar</taxon>
        <taxon>Alveolata</taxon>
        <taxon>Apicomplexa</taxon>
        <taxon>Conoidasida</taxon>
        <taxon>Coccidia</taxon>
        <taxon>Eucoccidiorida</taxon>
        <taxon>Eimeriorina</taxon>
        <taxon>Cryptosporidiidae</taxon>
        <taxon>Cryptosporidium</taxon>
    </lineage>
</organism>
<gene>
    <name evidence="1" type="ORF">CmeUKMEL1_00220</name>
</gene>
<dbReference type="EMBL" id="JIBK01000002">
    <property type="protein sequence ID" value="POM82003.1"/>
    <property type="molecule type" value="Genomic_DNA"/>
</dbReference>
<dbReference type="OrthoDB" id="341565at2759"/>
<dbReference type="VEuPathDB" id="CryptoDB:CmeUKMEL1_00220"/>
<dbReference type="AlphaFoldDB" id="A0A2P4YW27"/>
<sequence length="264" mass="29841">MWNFSIKIILVKSYIYEAVDYLKDNHCLDNSERMNDLDDLTFRFYTSPEDRNELVNYRSSLSKFDHDEFMLQSTARQSGYVVNSYIHGRAASEYSCSSGSFRDLNSSAEQTTFERSLSPVNRTLDTTTSEVSTIPSARSIVECNRRGRSPSLSYTVTTLQAQRGANQVFKGLANTNNNIGWNGNQLISLNDRNPLCALTMKSIDLNPPCLSEDILSTTRAINNGMLIGSVRNKNYTDKAARSSLCTFFDFCNCFGPRVKDIHYL</sequence>
<evidence type="ECO:0000313" key="1">
    <source>
        <dbReference type="EMBL" id="POM82003.1"/>
    </source>
</evidence>
<name>A0A2P4YW27_9CRYT</name>
<dbReference type="Proteomes" id="UP000236928">
    <property type="component" value="Unassembled WGS sequence"/>
</dbReference>
<accession>A0A2P4YW27</accession>